<dbReference type="KEGG" id="por:APT59_01545"/>
<evidence type="ECO:0000256" key="4">
    <source>
        <dbReference type="ARBA" id="ARBA00022475"/>
    </source>
</evidence>
<evidence type="ECO:0000256" key="5">
    <source>
        <dbReference type="ARBA" id="ARBA00022692"/>
    </source>
</evidence>
<dbReference type="PANTHER" id="PTHR34979">
    <property type="entry name" value="INNER MEMBRANE PROTEIN YGAZ"/>
    <property type="match status" value="1"/>
</dbReference>
<feature type="transmembrane region" description="Helical" evidence="8">
    <location>
        <begin position="159"/>
        <end position="176"/>
    </location>
</feature>
<comment type="similarity">
    <text evidence="2">Belongs to the AzlC family.</text>
</comment>
<dbReference type="RefSeq" id="WP_059313248.1">
    <property type="nucleotide sequence ID" value="NZ_CP013987.1"/>
</dbReference>
<feature type="transmembrane region" description="Helical" evidence="8">
    <location>
        <begin position="132"/>
        <end position="153"/>
    </location>
</feature>
<dbReference type="PROSITE" id="PS51257">
    <property type="entry name" value="PROKAR_LIPOPROTEIN"/>
    <property type="match status" value="1"/>
</dbReference>
<name>A0A0U4XP89_9PSED</name>
<keyword evidence="5 8" id="KW-0812">Transmembrane</keyword>
<sequence>MTASRRRAFLQGAWQSMPLSLACAPWGILVGALAIETGLSVLEGQAFSLLVFAGAAQLVALGMLKAGAGLAAILLTTLLLTSQHLLYGLHMRRVLAPQPLPWRLGFGFLLTDEFFALNHAEQPAGFDRWRALGMGLSFYLLWNLFTLAGLLLGRVLPNLGALGLDFSIAATFIALVVPLVRDLATVACVLTALLVSVWLHHLQWQGALVLGGLAGMCVGFGVRRLRERQS</sequence>
<dbReference type="AlphaFoldDB" id="A0A0U4XP89"/>
<dbReference type="GO" id="GO:0005886">
    <property type="term" value="C:plasma membrane"/>
    <property type="evidence" value="ECO:0007669"/>
    <property type="project" value="UniProtKB-SubCell"/>
</dbReference>
<evidence type="ECO:0000256" key="1">
    <source>
        <dbReference type="ARBA" id="ARBA00004651"/>
    </source>
</evidence>
<dbReference type="GO" id="GO:1903785">
    <property type="term" value="P:L-valine transmembrane transport"/>
    <property type="evidence" value="ECO:0007669"/>
    <property type="project" value="TreeGrafter"/>
</dbReference>
<keyword evidence="4" id="KW-1003">Cell membrane</keyword>
<reference evidence="9 10" key="1">
    <citation type="submission" date="2016-01" db="EMBL/GenBank/DDBJ databases">
        <title>Annotation of Pseudomonas oryzihabitans USDA-ARS-USMARC-56511.</title>
        <authorList>
            <person name="Harhay G.P."/>
            <person name="Harhay D.M."/>
            <person name="Smith T.P.L."/>
            <person name="Bono J.L."/>
            <person name="Heaton M.P."/>
            <person name="Clawson M.L."/>
            <person name="Chitko-Mckown C.G."/>
            <person name="Capik S.F."/>
            <person name="DeDonder K.D."/>
            <person name="Apley M.D."/>
            <person name="Lubbers B.V."/>
            <person name="White B.J."/>
            <person name="Larson R.L."/>
        </authorList>
    </citation>
    <scope>NUCLEOTIDE SEQUENCE [LARGE SCALE GENOMIC DNA]</scope>
    <source>
        <strain evidence="9 10">USDA-ARS-USMARC-56511</strain>
    </source>
</reference>
<dbReference type="PANTHER" id="PTHR34979:SF1">
    <property type="entry name" value="INNER MEMBRANE PROTEIN YGAZ"/>
    <property type="match status" value="1"/>
</dbReference>
<protein>
    <submittedName>
        <fullName evidence="9">Branched-chain amino acid ABC transporter permease</fullName>
    </submittedName>
</protein>
<keyword evidence="7 8" id="KW-0472">Membrane</keyword>
<feature type="transmembrane region" description="Helical" evidence="8">
    <location>
        <begin position="207"/>
        <end position="225"/>
    </location>
</feature>
<feature type="transmembrane region" description="Helical" evidence="8">
    <location>
        <begin position="71"/>
        <end position="90"/>
    </location>
</feature>
<keyword evidence="6 8" id="KW-1133">Transmembrane helix</keyword>
<evidence type="ECO:0000256" key="2">
    <source>
        <dbReference type="ARBA" id="ARBA00010735"/>
    </source>
</evidence>
<evidence type="ECO:0000256" key="6">
    <source>
        <dbReference type="ARBA" id="ARBA00022989"/>
    </source>
</evidence>
<comment type="subcellular location">
    <subcellularLocation>
        <location evidence="1">Cell membrane</location>
        <topology evidence="1">Multi-pass membrane protein</topology>
    </subcellularLocation>
</comment>
<evidence type="ECO:0000313" key="9">
    <source>
        <dbReference type="EMBL" id="ALZ82953.1"/>
    </source>
</evidence>
<evidence type="ECO:0000313" key="10">
    <source>
        <dbReference type="Proteomes" id="UP000064137"/>
    </source>
</evidence>
<accession>A0A0U4XP89</accession>
<evidence type="ECO:0000256" key="7">
    <source>
        <dbReference type="ARBA" id="ARBA00023136"/>
    </source>
</evidence>
<dbReference type="EMBL" id="CP013987">
    <property type="protein sequence ID" value="ALZ82953.1"/>
    <property type="molecule type" value="Genomic_DNA"/>
</dbReference>
<dbReference type="InterPro" id="IPR011606">
    <property type="entry name" value="Brnchd-chn_aa_trnsp_permease"/>
</dbReference>
<dbReference type="OrthoDB" id="3177005at2"/>
<dbReference type="Proteomes" id="UP000064137">
    <property type="component" value="Chromosome"/>
</dbReference>
<organism evidence="9 10">
    <name type="scientific">Pseudomonas oryzihabitans</name>
    <dbReference type="NCBI Taxonomy" id="47885"/>
    <lineage>
        <taxon>Bacteria</taxon>
        <taxon>Pseudomonadati</taxon>
        <taxon>Pseudomonadota</taxon>
        <taxon>Gammaproteobacteria</taxon>
        <taxon>Pseudomonadales</taxon>
        <taxon>Pseudomonadaceae</taxon>
        <taxon>Pseudomonas</taxon>
    </lineage>
</organism>
<gene>
    <name evidence="9" type="ORF">APT59_01545</name>
</gene>
<dbReference type="Pfam" id="PF03591">
    <property type="entry name" value="AzlC"/>
    <property type="match status" value="1"/>
</dbReference>
<feature type="transmembrane region" description="Helical" evidence="8">
    <location>
        <begin position="44"/>
        <end position="64"/>
    </location>
</feature>
<keyword evidence="3" id="KW-0813">Transport</keyword>
<evidence type="ECO:0000256" key="3">
    <source>
        <dbReference type="ARBA" id="ARBA00022448"/>
    </source>
</evidence>
<proteinExistence type="inferred from homology"/>
<evidence type="ECO:0000256" key="8">
    <source>
        <dbReference type="SAM" id="Phobius"/>
    </source>
</evidence>